<protein>
    <submittedName>
        <fullName evidence="1">Uncharacterized protein</fullName>
    </submittedName>
</protein>
<accession>A0A0N0PAE0</accession>
<dbReference type="AlphaFoldDB" id="A0A0N0PAE0"/>
<dbReference type="EMBL" id="KQ458606">
    <property type="protein sequence ID" value="KPJ05665.1"/>
    <property type="molecule type" value="Genomic_DNA"/>
</dbReference>
<sequence length="90" mass="10295">MPKDCRHYKPPQDGQDGLASYWEHRHIHNEYGLWQIRATNEDMRLYGRGTTRLSGASCRLLCQCACLSPRLESASAVLMWEVSSSILNLN</sequence>
<keyword evidence="2" id="KW-1185">Reference proteome</keyword>
<dbReference type="STRING" id="66420.A0A0N0PAE0"/>
<evidence type="ECO:0000313" key="2">
    <source>
        <dbReference type="Proteomes" id="UP000053268"/>
    </source>
</evidence>
<proteinExistence type="predicted"/>
<dbReference type="Proteomes" id="UP000053268">
    <property type="component" value="Unassembled WGS sequence"/>
</dbReference>
<gene>
    <name evidence="1" type="ORF">RR46_00825</name>
</gene>
<organism evidence="1 2">
    <name type="scientific">Papilio xuthus</name>
    <name type="common">Asian swallowtail butterfly</name>
    <dbReference type="NCBI Taxonomy" id="66420"/>
    <lineage>
        <taxon>Eukaryota</taxon>
        <taxon>Metazoa</taxon>
        <taxon>Ecdysozoa</taxon>
        <taxon>Arthropoda</taxon>
        <taxon>Hexapoda</taxon>
        <taxon>Insecta</taxon>
        <taxon>Pterygota</taxon>
        <taxon>Neoptera</taxon>
        <taxon>Endopterygota</taxon>
        <taxon>Lepidoptera</taxon>
        <taxon>Glossata</taxon>
        <taxon>Ditrysia</taxon>
        <taxon>Papilionoidea</taxon>
        <taxon>Papilionidae</taxon>
        <taxon>Papilioninae</taxon>
        <taxon>Papilio</taxon>
    </lineage>
</organism>
<name>A0A0N0PAE0_PAPXU</name>
<reference evidence="1 2" key="1">
    <citation type="journal article" date="2015" name="Nat. Commun.">
        <title>Outbred genome sequencing and CRISPR/Cas9 gene editing in butterflies.</title>
        <authorList>
            <person name="Li X."/>
            <person name="Fan D."/>
            <person name="Zhang W."/>
            <person name="Liu G."/>
            <person name="Zhang L."/>
            <person name="Zhao L."/>
            <person name="Fang X."/>
            <person name="Chen L."/>
            <person name="Dong Y."/>
            <person name="Chen Y."/>
            <person name="Ding Y."/>
            <person name="Zhao R."/>
            <person name="Feng M."/>
            <person name="Zhu Y."/>
            <person name="Feng Y."/>
            <person name="Jiang X."/>
            <person name="Zhu D."/>
            <person name="Xiang H."/>
            <person name="Feng X."/>
            <person name="Li S."/>
            <person name="Wang J."/>
            <person name="Zhang G."/>
            <person name="Kronforst M.R."/>
            <person name="Wang W."/>
        </authorList>
    </citation>
    <scope>NUCLEOTIDE SEQUENCE [LARGE SCALE GENOMIC DNA]</scope>
    <source>
        <strain evidence="1">Ya'a_city_454_Px</strain>
        <tissue evidence="1">Whole body</tissue>
    </source>
</reference>
<evidence type="ECO:0000313" key="1">
    <source>
        <dbReference type="EMBL" id="KPJ05665.1"/>
    </source>
</evidence>